<evidence type="ECO:0000256" key="1">
    <source>
        <dbReference type="ARBA" id="ARBA00004571"/>
    </source>
</evidence>
<evidence type="ECO:0000256" key="10">
    <source>
        <dbReference type="SAM" id="SignalP"/>
    </source>
</evidence>
<evidence type="ECO:0000259" key="11">
    <source>
        <dbReference type="Pfam" id="PF00593"/>
    </source>
</evidence>
<dbReference type="EMBL" id="JADQDP010000003">
    <property type="protein sequence ID" value="MBF9142418.1"/>
    <property type="molecule type" value="Genomic_DNA"/>
</dbReference>
<dbReference type="InterPro" id="IPR023997">
    <property type="entry name" value="TonB-dep_OMP_SusC/RagA_CS"/>
</dbReference>
<feature type="domain" description="TonB-dependent receptor plug" evidence="12">
    <location>
        <begin position="118"/>
        <end position="226"/>
    </location>
</feature>
<dbReference type="PROSITE" id="PS52016">
    <property type="entry name" value="TONB_DEPENDENT_REC_3"/>
    <property type="match status" value="1"/>
</dbReference>
<dbReference type="AlphaFoldDB" id="A0A931BHE5"/>
<keyword evidence="7 8" id="KW-0998">Cell outer membrane</keyword>
<evidence type="ECO:0000256" key="9">
    <source>
        <dbReference type="RuleBase" id="RU003357"/>
    </source>
</evidence>
<dbReference type="Proteomes" id="UP000645610">
    <property type="component" value="Unassembled WGS sequence"/>
</dbReference>
<dbReference type="Pfam" id="PF00593">
    <property type="entry name" value="TonB_dep_Rec_b-barrel"/>
    <property type="match status" value="1"/>
</dbReference>
<keyword evidence="6 8" id="KW-0472">Membrane</keyword>
<comment type="subcellular location">
    <subcellularLocation>
        <location evidence="1 8">Cell outer membrane</location>
        <topology evidence="1 8">Multi-pass membrane protein</topology>
    </subcellularLocation>
</comment>
<gene>
    <name evidence="13" type="ORF">I2I01_12280</name>
</gene>
<dbReference type="Pfam" id="PF13715">
    <property type="entry name" value="CarbopepD_reg_2"/>
    <property type="match status" value="1"/>
</dbReference>
<comment type="similarity">
    <text evidence="8 9">Belongs to the TonB-dependent receptor family.</text>
</comment>
<dbReference type="Gene3D" id="2.60.40.1120">
    <property type="entry name" value="Carboxypeptidase-like, regulatory domain"/>
    <property type="match status" value="1"/>
</dbReference>
<feature type="chain" id="PRO_5037779360" evidence="10">
    <location>
        <begin position="22"/>
        <end position="1094"/>
    </location>
</feature>
<dbReference type="Pfam" id="PF07715">
    <property type="entry name" value="Plug"/>
    <property type="match status" value="1"/>
</dbReference>
<keyword evidence="10" id="KW-0732">Signal</keyword>
<keyword evidence="3 8" id="KW-1134">Transmembrane beta strand</keyword>
<dbReference type="InterPro" id="IPR008969">
    <property type="entry name" value="CarboxyPept-like_regulatory"/>
</dbReference>
<evidence type="ECO:0000256" key="4">
    <source>
        <dbReference type="ARBA" id="ARBA00022692"/>
    </source>
</evidence>
<evidence type="ECO:0000256" key="6">
    <source>
        <dbReference type="ARBA" id="ARBA00023136"/>
    </source>
</evidence>
<dbReference type="NCBIfam" id="TIGR04057">
    <property type="entry name" value="SusC_RagA_signa"/>
    <property type="match status" value="1"/>
</dbReference>
<dbReference type="Gene3D" id="2.40.170.20">
    <property type="entry name" value="TonB-dependent receptor, beta-barrel domain"/>
    <property type="match status" value="1"/>
</dbReference>
<feature type="signal peptide" evidence="10">
    <location>
        <begin position="1"/>
        <end position="21"/>
    </location>
</feature>
<dbReference type="InterPro" id="IPR037066">
    <property type="entry name" value="Plug_dom_sf"/>
</dbReference>
<organism evidence="13 14">
    <name type="scientific">Hymenobacter properus</name>
    <dbReference type="NCBI Taxonomy" id="2791026"/>
    <lineage>
        <taxon>Bacteria</taxon>
        <taxon>Pseudomonadati</taxon>
        <taxon>Bacteroidota</taxon>
        <taxon>Cytophagia</taxon>
        <taxon>Cytophagales</taxon>
        <taxon>Hymenobacteraceae</taxon>
        <taxon>Hymenobacter</taxon>
    </lineage>
</organism>
<keyword evidence="2 8" id="KW-0813">Transport</keyword>
<keyword evidence="13" id="KW-0675">Receptor</keyword>
<accession>A0A931BHE5</accession>
<name>A0A931BHE5_9BACT</name>
<comment type="caution">
    <text evidence="13">The sequence shown here is derived from an EMBL/GenBank/DDBJ whole genome shotgun (WGS) entry which is preliminary data.</text>
</comment>
<dbReference type="InterPro" id="IPR036942">
    <property type="entry name" value="Beta-barrel_TonB_sf"/>
</dbReference>
<evidence type="ECO:0000256" key="2">
    <source>
        <dbReference type="ARBA" id="ARBA00022448"/>
    </source>
</evidence>
<evidence type="ECO:0000313" key="14">
    <source>
        <dbReference type="Proteomes" id="UP000645610"/>
    </source>
</evidence>
<dbReference type="GO" id="GO:0009279">
    <property type="term" value="C:cell outer membrane"/>
    <property type="evidence" value="ECO:0007669"/>
    <property type="project" value="UniProtKB-SubCell"/>
</dbReference>
<dbReference type="InterPro" id="IPR039426">
    <property type="entry name" value="TonB-dep_rcpt-like"/>
</dbReference>
<evidence type="ECO:0000256" key="8">
    <source>
        <dbReference type="PROSITE-ProRule" id="PRU01360"/>
    </source>
</evidence>
<evidence type="ECO:0000256" key="7">
    <source>
        <dbReference type="ARBA" id="ARBA00023237"/>
    </source>
</evidence>
<evidence type="ECO:0000256" key="5">
    <source>
        <dbReference type="ARBA" id="ARBA00023077"/>
    </source>
</evidence>
<dbReference type="NCBIfam" id="TIGR04056">
    <property type="entry name" value="OMP_RagA_SusC"/>
    <property type="match status" value="1"/>
</dbReference>
<dbReference type="InterPro" id="IPR023996">
    <property type="entry name" value="TonB-dep_OMP_SusC/RagA"/>
</dbReference>
<evidence type="ECO:0000256" key="3">
    <source>
        <dbReference type="ARBA" id="ARBA00022452"/>
    </source>
</evidence>
<keyword evidence="5 9" id="KW-0798">TonB box</keyword>
<evidence type="ECO:0000313" key="13">
    <source>
        <dbReference type="EMBL" id="MBF9142418.1"/>
    </source>
</evidence>
<proteinExistence type="inferred from homology"/>
<dbReference type="SUPFAM" id="SSF49464">
    <property type="entry name" value="Carboxypeptidase regulatory domain-like"/>
    <property type="match status" value="1"/>
</dbReference>
<protein>
    <submittedName>
        <fullName evidence="13">TonB-dependent receptor</fullName>
    </submittedName>
</protein>
<keyword evidence="14" id="KW-1185">Reference proteome</keyword>
<keyword evidence="4 8" id="KW-0812">Transmembrane</keyword>
<dbReference type="RefSeq" id="WP_196286782.1">
    <property type="nucleotide sequence ID" value="NZ_JADQDP010000003.1"/>
</dbReference>
<dbReference type="Gene3D" id="2.170.130.10">
    <property type="entry name" value="TonB-dependent receptor, plug domain"/>
    <property type="match status" value="1"/>
</dbReference>
<dbReference type="FunFam" id="2.170.130.10:FF:000008">
    <property type="entry name" value="SusC/RagA family TonB-linked outer membrane protein"/>
    <property type="match status" value="1"/>
</dbReference>
<dbReference type="InterPro" id="IPR000531">
    <property type="entry name" value="Beta-barrel_TonB"/>
</dbReference>
<evidence type="ECO:0000259" key="12">
    <source>
        <dbReference type="Pfam" id="PF07715"/>
    </source>
</evidence>
<dbReference type="SUPFAM" id="SSF56935">
    <property type="entry name" value="Porins"/>
    <property type="match status" value="1"/>
</dbReference>
<dbReference type="InterPro" id="IPR012910">
    <property type="entry name" value="Plug_dom"/>
</dbReference>
<feature type="domain" description="TonB-dependent receptor-like beta-barrel" evidence="11">
    <location>
        <begin position="395"/>
        <end position="886"/>
    </location>
</feature>
<reference evidence="13 14" key="1">
    <citation type="submission" date="2020-11" db="EMBL/GenBank/DDBJ databases">
        <authorList>
            <person name="Kim M.K."/>
        </authorList>
    </citation>
    <scope>NUCLEOTIDE SEQUENCE [LARGE SCALE GENOMIC DNA]</scope>
    <source>
        <strain evidence="13 14">BT439</strain>
    </source>
</reference>
<sequence>MKKHFLLVWLLFFGSIGLAMAQSRQVQGVVKSADGETLPGVTVLVEGTTNGASTGVNGEYSITLTPAQAAGAKLRFSFVGYVSKEETVGDRTTINVTLASDSKQLEDVVVIGYQAVQRRDVTGSVSSVSAQQIKDIPVNSAAEALTGRLAGVQLTSAEGTPGNLNVQVRVRGGGSVTQDNSPLYVVDGIQIENALSVIAPQDIASVDVLKDASATAIYGARGANGVIIITTKKGSEGRTVVSYNGFAGFRKISKTLGVLGPDDYLNYQYERTRLIGNQSGGLPTFKSLFGSSNFNSDTLQRARSAPFINWQDEVFGREAFQQTHNVSVAGGSKATTYSLSLTHNDEQGIQRGSDYTRNLVNFRFDTKATDKLRVGLNARFNDQGTLGAGTSTSGSNTTSRLRNSVQYQPLQVPKANGQVVDVSAFDPEFFDQSSLANPVLTIDNEYRKDKRRTINIGANASLELAKGLTFRTTAGFDITDFNLGTFNGQYSPVLRSASGGYANLPFATITQSTQTTLNNSNVLDYSNKIGKHSFGILLGEEVYQQQTKQLYIQTNFLPVDITAERALANINQGVLPAGQTAQPVLPQTSIPSDYRLLSGFGRITYSYDDKYLFTGTLRADGSSKFPSGNKVGYFPGASVAWRVSREEFFKGIPTISDLKLRLSYGQAGNNRINDFLYAQLFTAGNAPYALNHSIVLGSSASGLANPNLKWETTTSRNIGIDLSLLDNRFQFTADAYYNTTDDLLLNKPIPAFLGYTSQLQNIGSTSNKGLELQLTATVLRNENFTWTATANASFNRGRIESLGGNQTEIPAISSGWAGSTASLIPDYVARVGQPVGQMYGYVTDGYLTADDFSGYVPSTSGGLGTWTPKTDRTFVNDLGLIGESAYRPGLLKLKDLNGDGKIDSNDQTVIGNANPKAVGGLNQQFTYKGFDASLFLNFVLGNDIYNANKIEFTSNTPNTSFSNVLDIMSNRYRVIEADGSPITTIARLQEANQSANIWTPTRNFVFHSWAVEDGSFLRINNLTVGYTLPKSLTQRAKVASLRFYATLNNLYTFTKYTGYDPEVNTRRSTPLTPGVDYAAYPRSRAFLFGVNLSL</sequence>